<accession>A0ABN3V132</accession>
<dbReference type="Proteomes" id="UP001500979">
    <property type="component" value="Unassembled WGS sequence"/>
</dbReference>
<dbReference type="Gene3D" id="3.10.180.10">
    <property type="entry name" value="2,3-Dihydroxybiphenyl 1,2-Dioxygenase, domain 1"/>
    <property type="match status" value="1"/>
</dbReference>
<feature type="domain" description="Glyoxalase-like" evidence="1">
    <location>
        <begin position="6"/>
        <end position="146"/>
    </location>
</feature>
<name>A0ABN3V132_9PSEU</name>
<comment type="caution">
    <text evidence="2">The sequence shown here is derived from an EMBL/GenBank/DDBJ whole genome shotgun (WGS) entry which is preliminary data.</text>
</comment>
<dbReference type="InterPro" id="IPR029068">
    <property type="entry name" value="Glyas_Bleomycin-R_OHBP_Dase"/>
</dbReference>
<keyword evidence="3" id="KW-1185">Reference proteome</keyword>
<sequence length="147" mass="16642">MGIEFQVTFDAHDPARQAEFWAAALDYQVQPPPEGFESWDAFAEKIGIPGDRRDRLSAVVDPENRGPRVLFQKVPEDKTVKNRVHLDVNVSRRGLVPSDDAAERRRRIAEHVQYLQALGAVVQREVDEPSGYCIVLKDPEGNEFCVQ</sequence>
<dbReference type="InterPro" id="IPR041581">
    <property type="entry name" value="Glyoxalase_6"/>
</dbReference>
<dbReference type="RefSeq" id="WP_344677463.1">
    <property type="nucleotide sequence ID" value="NZ_BAAAUX010000001.1"/>
</dbReference>
<reference evidence="2 3" key="1">
    <citation type="journal article" date="2019" name="Int. J. Syst. Evol. Microbiol.">
        <title>The Global Catalogue of Microorganisms (GCM) 10K type strain sequencing project: providing services to taxonomists for standard genome sequencing and annotation.</title>
        <authorList>
            <consortium name="The Broad Institute Genomics Platform"/>
            <consortium name="The Broad Institute Genome Sequencing Center for Infectious Disease"/>
            <person name="Wu L."/>
            <person name="Ma J."/>
        </authorList>
    </citation>
    <scope>NUCLEOTIDE SEQUENCE [LARGE SCALE GENOMIC DNA]</scope>
    <source>
        <strain evidence="2 3">JCM 9383</strain>
    </source>
</reference>
<dbReference type="EMBL" id="BAAAUX010000001">
    <property type="protein sequence ID" value="GAA2774385.1"/>
    <property type="molecule type" value="Genomic_DNA"/>
</dbReference>
<evidence type="ECO:0000313" key="2">
    <source>
        <dbReference type="EMBL" id="GAA2774385.1"/>
    </source>
</evidence>
<dbReference type="SUPFAM" id="SSF54593">
    <property type="entry name" value="Glyoxalase/Bleomycin resistance protein/Dihydroxybiphenyl dioxygenase"/>
    <property type="match status" value="1"/>
</dbReference>
<evidence type="ECO:0000259" key="1">
    <source>
        <dbReference type="Pfam" id="PF18029"/>
    </source>
</evidence>
<evidence type="ECO:0000313" key="3">
    <source>
        <dbReference type="Proteomes" id="UP001500979"/>
    </source>
</evidence>
<protein>
    <submittedName>
        <fullName evidence="2">VOC family protein</fullName>
    </submittedName>
</protein>
<organism evidence="2 3">
    <name type="scientific">Saccharopolyspora taberi</name>
    <dbReference type="NCBI Taxonomy" id="60895"/>
    <lineage>
        <taxon>Bacteria</taxon>
        <taxon>Bacillati</taxon>
        <taxon>Actinomycetota</taxon>
        <taxon>Actinomycetes</taxon>
        <taxon>Pseudonocardiales</taxon>
        <taxon>Pseudonocardiaceae</taxon>
        <taxon>Saccharopolyspora</taxon>
    </lineage>
</organism>
<dbReference type="Pfam" id="PF18029">
    <property type="entry name" value="Glyoxalase_6"/>
    <property type="match status" value="1"/>
</dbReference>
<dbReference type="PANTHER" id="PTHR35908:SF1">
    <property type="entry name" value="CONSERVED PROTEIN"/>
    <property type="match status" value="1"/>
</dbReference>
<proteinExistence type="predicted"/>
<dbReference type="PANTHER" id="PTHR35908">
    <property type="entry name" value="HYPOTHETICAL FUSION PROTEIN"/>
    <property type="match status" value="1"/>
</dbReference>
<gene>
    <name evidence="2" type="ORF">GCM10010470_02900</name>
</gene>
<dbReference type="CDD" id="cd06587">
    <property type="entry name" value="VOC"/>
    <property type="match status" value="1"/>
</dbReference>